<dbReference type="Proteomes" id="UP000229641">
    <property type="component" value="Unassembled WGS sequence"/>
</dbReference>
<evidence type="ECO:0000313" key="1">
    <source>
        <dbReference type="EMBL" id="PIQ89343.1"/>
    </source>
</evidence>
<dbReference type="AlphaFoldDB" id="A0A2H0LY43"/>
<dbReference type="EMBL" id="PCWA01000051">
    <property type="protein sequence ID" value="PIQ89343.1"/>
    <property type="molecule type" value="Genomic_DNA"/>
</dbReference>
<sequence>MSEKNPRTCWEYWQCDKKTRVKCPAYKTQSPCWHVAGQYCGRVNKRGIQKCFLCGWFKLKHSERMRNSEFK</sequence>
<gene>
    <name evidence="1" type="ORF">COV72_03590</name>
</gene>
<name>A0A2H0LY43_9BACT</name>
<comment type="caution">
    <text evidence="1">The sequence shown here is derived from an EMBL/GenBank/DDBJ whole genome shotgun (WGS) entry which is preliminary data.</text>
</comment>
<evidence type="ECO:0000313" key="2">
    <source>
        <dbReference type="Proteomes" id="UP000229641"/>
    </source>
</evidence>
<accession>A0A2H0LY43</accession>
<proteinExistence type="predicted"/>
<protein>
    <submittedName>
        <fullName evidence="1">Uncharacterized protein</fullName>
    </submittedName>
</protein>
<reference evidence="1 2" key="1">
    <citation type="submission" date="2017-09" db="EMBL/GenBank/DDBJ databases">
        <title>Depth-based differentiation of microbial function through sediment-hosted aquifers and enrichment of novel symbionts in the deep terrestrial subsurface.</title>
        <authorList>
            <person name="Probst A.J."/>
            <person name="Ladd B."/>
            <person name="Jarett J.K."/>
            <person name="Geller-Mcgrath D.E."/>
            <person name="Sieber C.M."/>
            <person name="Emerson J.B."/>
            <person name="Anantharaman K."/>
            <person name="Thomas B.C."/>
            <person name="Malmstrom R."/>
            <person name="Stieglmeier M."/>
            <person name="Klingl A."/>
            <person name="Woyke T."/>
            <person name="Ryan C.M."/>
            <person name="Banfield J.F."/>
        </authorList>
    </citation>
    <scope>NUCLEOTIDE SEQUENCE [LARGE SCALE GENOMIC DNA]</scope>
    <source>
        <strain evidence="1">CG11_big_fil_rev_8_21_14_0_20_42_13</strain>
    </source>
</reference>
<organism evidence="1 2">
    <name type="scientific">Candidatus Ghiorseimicrobium undicola</name>
    <dbReference type="NCBI Taxonomy" id="1974746"/>
    <lineage>
        <taxon>Bacteria</taxon>
        <taxon>Pseudomonadati</taxon>
        <taxon>Candidatus Omnitrophota</taxon>
        <taxon>Candidatus Ghiorseimicrobium</taxon>
    </lineage>
</organism>